<dbReference type="EMBL" id="JQGA01001283">
    <property type="protein sequence ID" value="KGO67481.1"/>
    <property type="molecule type" value="Genomic_DNA"/>
</dbReference>
<evidence type="ECO:0000313" key="1">
    <source>
        <dbReference type="EMBL" id="KGO67481.1"/>
    </source>
</evidence>
<organism evidence="1 2">
    <name type="scientific">Penicillium italicum</name>
    <name type="common">Blue mold</name>
    <dbReference type="NCBI Taxonomy" id="40296"/>
    <lineage>
        <taxon>Eukaryota</taxon>
        <taxon>Fungi</taxon>
        <taxon>Dikarya</taxon>
        <taxon>Ascomycota</taxon>
        <taxon>Pezizomycotina</taxon>
        <taxon>Eurotiomycetes</taxon>
        <taxon>Eurotiomycetidae</taxon>
        <taxon>Eurotiales</taxon>
        <taxon>Aspergillaceae</taxon>
        <taxon>Penicillium</taxon>
    </lineage>
</organism>
<name>A0A0A2KKQ8_PENIT</name>
<reference evidence="1 2" key="1">
    <citation type="journal article" date="2015" name="Mol. Plant Microbe Interact.">
        <title>Genome, transcriptome, and functional analyses of Penicillium expansum provide new insights into secondary metabolism and pathogenicity.</title>
        <authorList>
            <person name="Ballester A.R."/>
            <person name="Marcet-Houben M."/>
            <person name="Levin E."/>
            <person name="Sela N."/>
            <person name="Selma-Lazaro C."/>
            <person name="Carmona L."/>
            <person name="Wisniewski M."/>
            <person name="Droby S."/>
            <person name="Gonzalez-Candelas L."/>
            <person name="Gabaldon T."/>
        </authorList>
    </citation>
    <scope>NUCLEOTIDE SEQUENCE [LARGE SCALE GENOMIC DNA]</scope>
    <source>
        <strain evidence="1 2">PHI-1</strain>
    </source>
</reference>
<comment type="caution">
    <text evidence="1">The sequence shown here is derived from an EMBL/GenBank/DDBJ whole genome shotgun (WGS) entry which is preliminary data.</text>
</comment>
<dbReference type="PhylomeDB" id="A0A0A2KKQ8"/>
<evidence type="ECO:0000313" key="2">
    <source>
        <dbReference type="Proteomes" id="UP000030104"/>
    </source>
</evidence>
<dbReference type="AlphaFoldDB" id="A0A0A2KKQ8"/>
<sequence>MSPRFPSESVDVSPLGAPLQFEFSQRKASNRFPKAA</sequence>
<dbReference type="Proteomes" id="UP000030104">
    <property type="component" value="Unassembled WGS sequence"/>
</dbReference>
<keyword evidence="2" id="KW-1185">Reference proteome</keyword>
<dbReference type="HOGENOM" id="CLU_3359905_0_0_1"/>
<proteinExistence type="predicted"/>
<dbReference type="STRING" id="40296.A0A0A2KKQ8"/>
<accession>A0A0A2KKQ8</accession>
<protein>
    <submittedName>
        <fullName evidence="1">Uncharacterized protein</fullName>
    </submittedName>
</protein>
<gene>
    <name evidence="1" type="ORF">PITC_009320</name>
</gene>